<comment type="caution">
    <text evidence="5">The sequence shown here is derived from an EMBL/GenBank/DDBJ whole genome shotgun (WGS) entry which is preliminary data.</text>
</comment>
<dbReference type="SUPFAM" id="SSF55729">
    <property type="entry name" value="Acyl-CoA N-acyltransferases (Nat)"/>
    <property type="match status" value="1"/>
</dbReference>
<accession>A0A162IA74</accession>
<organism evidence="5 6">
    <name type="scientific">Niveomyces insectorum RCEF 264</name>
    <dbReference type="NCBI Taxonomy" id="1081102"/>
    <lineage>
        <taxon>Eukaryota</taxon>
        <taxon>Fungi</taxon>
        <taxon>Dikarya</taxon>
        <taxon>Ascomycota</taxon>
        <taxon>Pezizomycotina</taxon>
        <taxon>Sordariomycetes</taxon>
        <taxon>Hypocreomycetidae</taxon>
        <taxon>Hypocreales</taxon>
        <taxon>Cordycipitaceae</taxon>
        <taxon>Niveomyces</taxon>
    </lineage>
</organism>
<dbReference type="OrthoDB" id="5043642at2759"/>
<keyword evidence="3" id="KW-0012">Acyltransferase</keyword>
<keyword evidence="6" id="KW-1185">Reference proteome</keyword>
<evidence type="ECO:0000313" key="6">
    <source>
        <dbReference type="Proteomes" id="UP000076874"/>
    </source>
</evidence>
<dbReference type="Gene3D" id="3.40.630.30">
    <property type="match status" value="1"/>
</dbReference>
<keyword evidence="2" id="KW-0808">Transferase</keyword>
<evidence type="ECO:0000259" key="4">
    <source>
        <dbReference type="Pfam" id="PF13302"/>
    </source>
</evidence>
<dbReference type="Pfam" id="PF13302">
    <property type="entry name" value="Acetyltransf_3"/>
    <property type="match status" value="1"/>
</dbReference>
<dbReference type="STRING" id="1081102.A0A162IA74"/>
<feature type="domain" description="N-acetyltransferase" evidence="4">
    <location>
        <begin position="14"/>
        <end position="229"/>
    </location>
</feature>
<proteinExistence type="inferred from homology"/>
<dbReference type="GO" id="GO:0008080">
    <property type="term" value="F:N-acetyltransferase activity"/>
    <property type="evidence" value="ECO:0007669"/>
    <property type="project" value="InterPro"/>
</dbReference>
<dbReference type="InterPro" id="IPR016181">
    <property type="entry name" value="Acyl_CoA_acyltransferase"/>
</dbReference>
<evidence type="ECO:0000313" key="5">
    <source>
        <dbReference type="EMBL" id="OAA54315.1"/>
    </source>
</evidence>
<evidence type="ECO:0000256" key="1">
    <source>
        <dbReference type="ARBA" id="ARBA00009342"/>
    </source>
</evidence>
<sequence>MKINENTAISTADVLLVPYDSRHVSTYHTWMEDEAVRAATASERLTLQEEYANQISWRAAADKLTFIVCQPLLDEDAKRDARKPIVAGVDDTPDRMVGDINFFLYPWEADGEAEEEDENKGADKATTAARQQDGIALLYSGEVDVMIARHENRGRGLGRAAVTAFLYYILQQHQTAILDEATAGSAACVTARDGDGSVKARPPQLRQLIVKIQATNTASRNLFTSLGFQQNGGVNYFGEVELVCTNLDVPAPAAYSERVYVQNDA</sequence>
<dbReference type="InterPro" id="IPR000182">
    <property type="entry name" value="GNAT_dom"/>
</dbReference>
<reference evidence="5 6" key="1">
    <citation type="journal article" date="2016" name="Genome Biol. Evol.">
        <title>Divergent and convergent evolution of fungal pathogenicity.</title>
        <authorList>
            <person name="Shang Y."/>
            <person name="Xiao G."/>
            <person name="Zheng P."/>
            <person name="Cen K."/>
            <person name="Zhan S."/>
            <person name="Wang C."/>
        </authorList>
    </citation>
    <scope>NUCLEOTIDE SEQUENCE [LARGE SCALE GENOMIC DNA]</scope>
    <source>
        <strain evidence="5 6">RCEF 264</strain>
    </source>
</reference>
<evidence type="ECO:0000256" key="3">
    <source>
        <dbReference type="ARBA" id="ARBA00023315"/>
    </source>
</evidence>
<comment type="similarity">
    <text evidence="1">Belongs to the acetyltransferase family. GNAT subfamily.</text>
</comment>
<protein>
    <submittedName>
        <fullName evidence="5">DNA polymerase subunit delta-2</fullName>
    </submittedName>
</protein>
<evidence type="ECO:0000256" key="2">
    <source>
        <dbReference type="ARBA" id="ARBA00022679"/>
    </source>
</evidence>
<gene>
    <name evidence="5" type="ORF">SPI_08934</name>
</gene>
<dbReference type="Proteomes" id="UP000076874">
    <property type="component" value="Unassembled WGS sequence"/>
</dbReference>
<dbReference type="PANTHER" id="PTHR13256">
    <property type="entry name" value="N-ACETYLTRANSFERASE 9"/>
    <property type="match status" value="1"/>
</dbReference>
<dbReference type="AlphaFoldDB" id="A0A162IA74"/>
<dbReference type="EMBL" id="AZHD01000024">
    <property type="protein sequence ID" value="OAA54315.1"/>
    <property type="molecule type" value="Genomic_DNA"/>
</dbReference>
<dbReference type="InterPro" id="IPR039135">
    <property type="entry name" value="NAT9-like"/>
</dbReference>
<name>A0A162IA74_9HYPO</name>
<dbReference type="PANTHER" id="PTHR13256:SF16">
    <property type="entry name" value="ALPHA_BETA-TUBULIN-N-ACETYLTRANSFERASE 9"/>
    <property type="match status" value="1"/>
</dbReference>